<accession>A0A165EA48</accession>
<reference evidence="3 4" key="1">
    <citation type="journal article" date="2016" name="Mol. Biol. Evol.">
        <title>Comparative Genomics of Early-Diverging Mushroom-Forming Fungi Provides Insights into the Origins of Lignocellulose Decay Capabilities.</title>
        <authorList>
            <person name="Nagy L.G."/>
            <person name="Riley R."/>
            <person name="Tritt A."/>
            <person name="Adam C."/>
            <person name="Daum C."/>
            <person name="Floudas D."/>
            <person name="Sun H."/>
            <person name="Yadav J.S."/>
            <person name="Pangilinan J."/>
            <person name="Larsson K.H."/>
            <person name="Matsuura K."/>
            <person name="Barry K."/>
            <person name="Labutti K."/>
            <person name="Kuo R."/>
            <person name="Ohm R.A."/>
            <person name="Bhattacharya S.S."/>
            <person name="Shirouzu T."/>
            <person name="Yoshinaga Y."/>
            <person name="Martin F.M."/>
            <person name="Grigoriev I.V."/>
            <person name="Hibbett D.S."/>
        </authorList>
    </citation>
    <scope>NUCLEOTIDE SEQUENCE [LARGE SCALE GENOMIC DNA]</scope>
    <source>
        <strain evidence="3 4">HHB12733</strain>
    </source>
</reference>
<dbReference type="Gene3D" id="1.20.1280.50">
    <property type="match status" value="1"/>
</dbReference>
<dbReference type="InParanoid" id="A0A165EA48"/>
<dbReference type="InterPro" id="IPR001810">
    <property type="entry name" value="F-box_dom"/>
</dbReference>
<dbReference type="AlphaFoldDB" id="A0A165EA48"/>
<dbReference type="Pfam" id="PF12937">
    <property type="entry name" value="F-box-like"/>
    <property type="match status" value="1"/>
</dbReference>
<dbReference type="OrthoDB" id="3365698at2759"/>
<dbReference type="EMBL" id="KV424014">
    <property type="protein sequence ID" value="KZT54429.1"/>
    <property type="molecule type" value="Genomic_DNA"/>
</dbReference>
<evidence type="ECO:0000256" key="1">
    <source>
        <dbReference type="SAM" id="Coils"/>
    </source>
</evidence>
<proteinExistence type="predicted"/>
<dbReference type="PROSITE" id="PS50181">
    <property type="entry name" value="FBOX"/>
    <property type="match status" value="1"/>
</dbReference>
<protein>
    <recommendedName>
        <fullName evidence="2">F-box domain-containing protein</fullName>
    </recommendedName>
</protein>
<keyword evidence="4" id="KW-1185">Reference proteome</keyword>
<evidence type="ECO:0000313" key="3">
    <source>
        <dbReference type="EMBL" id="KZT54429.1"/>
    </source>
</evidence>
<dbReference type="SUPFAM" id="SSF81383">
    <property type="entry name" value="F-box domain"/>
    <property type="match status" value="1"/>
</dbReference>
<name>A0A165EA48_9BASI</name>
<evidence type="ECO:0000313" key="4">
    <source>
        <dbReference type="Proteomes" id="UP000076842"/>
    </source>
</evidence>
<sequence>MPRTRATSLPAYMRTALAFLPRRALGKAPQTTPLVEPLPLPTPQAEILSVEPTSDMERIVLQAEIDELHRQMELLSAQLKEKQLRLMELAGSLVLQSSPTPKPAAVIDYDTPLRVQQFPPEVLQRILYHVIQSDPCALLALSQVCFYWRTSALSCPSLWSEITIPIRPSYTDGFVALTTLSFQRAKASSLHLRMTYELGDSLGLPSTDGPDYRLLDLALSRQHLWAAVDFDLRDQVWTAAMLDRLADGLDGAHCPCLRAIEWRTGMKTSERFERILGRLLAGAESLERLTLQSHVELVLPKPIRTLRSLTIQLGRRPPVSQLIPLLQDLPSLEELSIPALEHDWQVPSGDHITAPSAANIVCLPSLARFTFGVSDDSGDAAFLRHCLLPSLRQLVVGPTQDLNTPMDRVSAIAREKGWTFDRAQEKGFHRK</sequence>
<organism evidence="3 4">
    <name type="scientific">Calocera cornea HHB12733</name>
    <dbReference type="NCBI Taxonomy" id="1353952"/>
    <lineage>
        <taxon>Eukaryota</taxon>
        <taxon>Fungi</taxon>
        <taxon>Dikarya</taxon>
        <taxon>Basidiomycota</taxon>
        <taxon>Agaricomycotina</taxon>
        <taxon>Dacrymycetes</taxon>
        <taxon>Dacrymycetales</taxon>
        <taxon>Dacrymycetaceae</taxon>
        <taxon>Calocera</taxon>
    </lineage>
</organism>
<keyword evidence="1" id="KW-0175">Coiled coil</keyword>
<dbReference type="InterPro" id="IPR036047">
    <property type="entry name" value="F-box-like_dom_sf"/>
</dbReference>
<evidence type="ECO:0000259" key="2">
    <source>
        <dbReference type="PROSITE" id="PS50181"/>
    </source>
</evidence>
<feature type="domain" description="F-box" evidence="2">
    <location>
        <begin position="112"/>
        <end position="162"/>
    </location>
</feature>
<dbReference type="Proteomes" id="UP000076842">
    <property type="component" value="Unassembled WGS sequence"/>
</dbReference>
<dbReference type="STRING" id="1353952.A0A165EA48"/>
<feature type="coiled-coil region" evidence="1">
    <location>
        <begin position="58"/>
        <end position="85"/>
    </location>
</feature>
<gene>
    <name evidence="3" type="ORF">CALCODRAFT_499859</name>
</gene>